<accession>A0ABP8KM70</accession>
<keyword evidence="1" id="KW-0547">Nucleotide-binding</keyword>
<dbReference type="Pfam" id="PF00288">
    <property type="entry name" value="GHMP_kinases_N"/>
    <property type="match status" value="1"/>
</dbReference>
<protein>
    <recommendedName>
        <fullName evidence="8">GHMP kinase</fullName>
    </recommendedName>
</protein>
<dbReference type="Pfam" id="PF08544">
    <property type="entry name" value="GHMP_kinases_C"/>
    <property type="match status" value="1"/>
</dbReference>
<dbReference type="InterPro" id="IPR020568">
    <property type="entry name" value="Ribosomal_Su5_D2-typ_SF"/>
</dbReference>
<dbReference type="RefSeq" id="WP_345269230.1">
    <property type="nucleotide sequence ID" value="NZ_BAABHB010000007.1"/>
</dbReference>
<dbReference type="InterPro" id="IPR013750">
    <property type="entry name" value="GHMP_kinase_C_dom"/>
</dbReference>
<keyword evidence="3" id="KW-0067">ATP-binding</keyword>
<feature type="domain" description="GHMP kinase N-terminal" evidence="4">
    <location>
        <begin position="79"/>
        <end position="170"/>
    </location>
</feature>
<keyword evidence="2" id="KW-0808">Transferase</keyword>
<dbReference type="EMBL" id="BAABHB010000007">
    <property type="protein sequence ID" value="GAA4410688.1"/>
    <property type="molecule type" value="Genomic_DNA"/>
</dbReference>
<evidence type="ECO:0000313" key="6">
    <source>
        <dbReference type="EMBL" id="GAA4410688.1"/>
    </source>
</evidence>
<feature type="domain" description="GHMP kinase C-terminal" evidence="5">
    <location>
        <begin position="247"/>
        <end position="308"/>
    </location>
</feature>
<gene>
    <name evidence="6" type="ORF">GCM10023187_35580</name>
</gene>
<dbReference type="SUPFAM" id="SSF55060">
    <property type="entry name" value="GHMP Kinase, C-terminal domain"/>
    <property type="match status" value="1"/>
</dbReference>
<keyword evidence="2" id="KW-0418">Kinase</keyword>
<evidence type="ECO:0000259" key="5">
    <source>
        <dbReference type="Pfam" id="PF08544"/>
    </source>
</evidence>
<dbReference type="PANTHER" id="PTHR38710">
    <property type="entry name" value="WITH PUTATIVE URIDYL PYROPHOSPHORYLASE-RELATED"/>
    <property type="match status" value="1"/>
</dbReference>
<evidence type="ECO:0000259" key="4">
    <source>
        <dbReference type="Pfam" id="PF00288"/>
    </source>
</evidence>
<name>A0ABP8KM70_9BACT</name>
<dbReference type="Proteomes" id="UP001500936">
    <property type="component" value="Unassembled WGS sequence"/>
</dbReference>
<comment type="caution">
    <text evidence="6">The sequence shown here is derived from an EMBL/GenBank/DDBJ whole genome shotgun (WGS) entry which is preliminary data.</text>
</comment>
<reference evidence="7" key="1">
    <citation type="journal article" date="2019" name="Int. J. Syst. Evol. Microbiol.">
        <title>The Global Catalogue of Microorganisms (GCM) 10K type strain sequencing project: providing services to taxonomists for standard genome sequencing and annotation.</title>
        <authorList>
            <consortium name="The Broad Institute Genomics Platform"/>
            <consortium name="The Broad Institute Genome Sequencing Center for Infectious Disease"/>
            <person name="Wu L."/>
            <person name="Ma J."/>
        </authorList>
    </citation>
    <scope>NUCLEOTIDE SEQUENCE [LARGE SCALE GENOMIC DNA]</scope>
    <source>
        <strain evidence="7">JCM 17925</strain>
    </source>
</reference>
<evidence type="ECO:0000313" key="7">
    <source>
        <dbReference type="Proteomes" id="UP001500936"/>
    </source>
</evidence>
<evidence type="ECO:0000256" key="3">
    <source>
        <dbReference type="ARBA" id="ARBA00022840"/>
    </source>
</evidence>
<dbReference type="PRINTS" id="PR00959">
    <property type="entry name" value="MEVGALKINASE"/>
</dbReference>
<dbReference type="InterPro" id="IPR036554">
    <property type="entry name" value="GHMP_kinase_C_sf"/>
</dbReference>
<sequence length="331" mass="36942">MIIESRAYARAGLMGNPSDGFFGKTISISVRNFGASVKLYPSPELIIEPQPQDTNEFRSIYHLRDAVSTLGYHGGVPLLKAAIKKFLEYCEREQIKLPNRNFSIRYATSIPRQVGLSGSSAIIVAAFRALMRFYDVEIPLPILPNLVLATETEELGIAAGLQDRVIQCFEGCVYMDFDRSLMERQGHGYYEPLDPRLLPKLYIAYKTELGKQSGKVHNDVRSRWLQGEELVVHTLNSIADVAGQGREALLQQDTDALNSLVNRNFDLRCQIYPISDSNMALIRTARACGASASFTGSGGSIIGIYRDDAMLNRLFIELKKLNARVIKPYVI</sequence>
<proteinExistence type="predicted"/>
<dbReference type="PANTHER" id="PTHR38710:SF1">
    <property type="entry name" value="WITH PUTATIVE URIDYL PYROPHOSPHORYLASE-RELATED"/>
    <property type="match status" value="1"/>
</dbReference>
<dbReference type="InterPro" id="IPR053034">
    <property type="entry name" value="Glucuronokinase-like"/>
</dbReference>
<keyword evidence="7" id="KW-1185">Reference proteome</keyword>
<organism evidence="6 7">
    <name type="scientific">Nibrella viscosa</name>
    <dbReference type="NCBI Taxonomy" id="1084524"/>
    <lineage>
        <taxon>Bacteria</taxon>
        <taxon>Pseudomonadati</taxon>
        <taxon>Bacteroidota</taxon>
        <taxon>Cytophagia</taxon>
        <taxon>Cytophagales</taxon>
        <taxon>Spirosomataceae</taxon>
        <taxon>Nibrella</taxon>
    </lineage>
</organism>
<evidence type="ECO:0000256" key="2">
    <source>
        <dbReference type="ARBA" id="ARBA00022777"/>
    </source>
</evidence>
<dbReference type="InterPro" id="IPR006204">
    <property type="entry name" value="GHMP_kinase_N_dom"/>
</dbReference>
<dbReference type="Gene3D" id="3.30.230.120">
    <property type="match status" value="1"/>
</dbReference>
<evidence type="ECO:0008006" key="8">
    <source>
        <dbReference type="Google" id="ProtNLM"/>
    </source>
</evidence>
<evidence type="ECO:0000256" key="1">
    <source>
        <dbReference type="ARBA" id="ARBA00022741"/>
    </source>
</evidence>
<dbReference type="SUPFAM" id="SSF54211">
    <property type="entry name" value="Ribosomal protein S5 domain 2-like"/>
    <property type="match status" value="1"/>
</dbReference>